<name>A0A365HBG0_9ACTN</name>
<sequence>MTTAPDRTELAAAALAAAARGWHVFPLTPGDKRPLPKFTDWEHRATTDPARIRRCWDHGPYNIGIACGPSGLLVIDLDKPKPGEHPPPAWANEPGITEGADVLAALCERHGADWPGDTFTATTRRGGMHLYFTPPPGTEFRNTNGKHRTGLGWLIDTRAHGGYVVAPGSVVDLPDGTGRYEVVHDVAPAPLPDWIARLLTEVRAPAPLLGALPADRDGVGDLPAYVQAALKAEADRVATAVPGGRNHALNKAAYNLGRLVGAGLLAEDLAAEVLYNAAGVHFGPTRADVRPGEARATIRSALAAGARRPRHITMRGSAA</sequence>
<feature type="domain" description="DNA primase/polymerase bifunctional N-terminal" evidence="2">
    <location>
        <begin position="14"/>
        <end position="195"/>
    </location>
</feature>
<dbReference type="Proteomes" id="UP000251891">
    <property type="component" value="Unassembled WGS sequence"/>
</dbReference>
<organism evidence="3 4">
    <name type="scientific">Actinomadura craniellae</name>
    <dbReference type="NCBI Taxonomy" id="2231787"/>
    <lineage>
        <taxon>Bacteria</taxon>
        <taxon>Bacillati</taxon>
        <taxon>Actinomycetota</taxon>
        <taxon>Actinomycetes</taxon>
        <taxon>Streptosporangiales</taxon>
        <taxon>Thermomonosporaceae</taxon>
        <taxon>Actinomadura</taxon>
    </lineage>
</organism>
<dbReference type="SMART" id="SM00943">
    <property type="entry name" value="Prim-Pol"/>
    <property type="match status" value="1"/>
</dbReference>
<keyword evidence="1" id="KW-0378">Hydrolase</keyword>
<protein>
    <submittedName>
        <fullName evidence="3">DNA primase</fullName>
    </submittedName>
</protein>
<dbReference type="OrthoDB" id="3218228at2"/>
<gene>
    <name evidence="3" type="ORF">DPM19_05745</name>
</gene>
<dbReference type="CDD" id="cd04859">
    <property type="entry name" value="Prim_Pol"/>
    <property type="match status" value="1"/>
</dbReference>
<evidence type="ECO:0000259" key="2">
    <source>
        <dbReference type="SMART" id="SM00943"/>
    </source>
</evidence>
<evidence type="ECO:0000313" key="3">
    <source>
        <dbReference type="EMBL" id="RAY16379.1"/>
    </source>
</evidence>
<comment type="caution">
    <text evidence="3">The sequence shown here is derived from an EMBL/GenBank/DDBJ whole genome shotgun (WGS) entry which is preliminary data.</text>
</comment>
<dbReference type="AlphaFoldDB" id="A0A365HBG0"/>
<dbReference type="GO" id="GO:0016787">
    <property type="term" value="F:hydrolase activity"/>
    <property type="evidence" value="ECO:0007669"/>
    <property type="project" value="UniProtKB-KW"/>
</dbReference>
<dbReference type="RefSeq" id="WP_111863718.1">
    <property type="nucleotide sequence ID" value="NZ_QLYX01000002.1"/>
</dbReference>
<dbReference type="InterPro" id="IPR015330">
    <property type="entry name" value="DNA_primase/pol_bifunc_N"/>
</dbReference>
<dbReference type="EMBL" id="QLYX01000002">
    <property type="protein sequence ID" value="RAY16379.1"/>
    <property type="molecule type" value="Genomic_DNA"/>
</dbReference>
<dbReference type="PANTHER" id="PTHR35372">
    <property type="entry name" value="ATP BINDING PROTEIN-RELATED"/>
    <property type="match status" value="1"/>
</dbReference>
<reference evidence="3 4" key="1">
    <citation type="submission" date="2018-06" db="EMBL/GenBank/DDBJ databases">
        <title>Actinomadura craniellae sp. nov. isolated from marine sponge Craniella sp.</title>
        <authorList>
            <person name="Li L."/>
            <person name="Xu Q.H."/>
            <person name="Lin H.W."/>
            <person name="Lu Y.H."/>
        </authorList>
    </citation>
    <scope>NUCLEOTIDE SEQUENCE [LARGE SCALE GENOMIC DNA]</scope>
    <source>
        <strain evidence="3 4">LHW63021</strain>
    </source>
</reference>
<evidence type="ECO:0000256" key="1">
    <source>
        <dbReference type="ARBA" id="ARBA00022801"/>
    </source>
</evidence>
<dbReference type="SUPFAM" id="SSF56747">
    <property type="entry name" value="Prim-pol domain"/>
    <property type="match status" value="1"/>
</dbReference>
<evidence type="ECO:0000313" key="4">
    <source>
        <dbReference type="Proteomes" id="UP000251891"/>
    </source>
</evidence>
<keyword evidence="4" id="KW-1185">Reference proteome</keyword>
<accession>A0A365HBG0</accession>
<dbReference type="InterPro" id="IPR051620">
    <property type="entry name" value="ORF904-like_C"/>
</dbReference>
<dbReference type="PANTHER" id="PTHR35372:SF2">
    <property type="entry name" value="SF3 HELICASE DOMAIN-CONTAINING PROTEIN"/>
    <property type="match status" value="1"/>
</dbReference>
<dbReference type="Pfam" id="PF09250">
    <property type="entry name" value="Prim-Pol"/>
    <property type="match status" value="1"/>
</dbReference>
<proteinExistence type="predicted"/>